<dbReference type="CDD" id="cd00446">
    <property type="entry name" value="GrpE"/>
    <property type="match status" value="1"/>
</dbReference>
<comment type="function">
    <text evidence="3 4">Participates actively in the response to hyperosmotic and heat shock by preventing the aggregation of stress-denatured proteins, in association with DnaK and GrpE. It is the nucleotide exchange factor for DnaK and may function as a thermosensor. Unfolded proteins bind initially to DnaJ; upon interaction with the DnaJ-bound protein, DnaK hydrolyzes its bound ATP, resulting in the formation of a stable complex. GrpE releases ADP from DnaK; ATP binding to DnaK triggers the release of the substrate protein, thus completing the reaction cycle. Several rounds of ATP-dependent interactions between DnaJ, DnaK and GrpE are required for fully efficient folding.</text>
</comment>
<dbReference type="PANTHER" id="PTHR21237">
    <property type="entry name" value="GRPE PROTEIN"/>
    <property type="match status" value="1"/>
</dbReference>
<organism evidence="6 7">
    <name type="scientific">Candidatus Falkowbacteria bacterium CG1_02_37_44</name>
    <dbReference type="NCBI Taxonomy" id="1805146"/>
    <lineage>
        <taxon>Bacteria</taxon>
        <taxon>Candidatus Falkowiibacteriota</taxon>
    </lineage>
</organism>
<dbReference type="PROSITE" id="PS01071">
    <property type="entry name" value="GRPE"/>
    <property type="match status" value="1"/>
</dbReference>
<evidence type="ECO:0000313" key="6">
    <source>
        <dbReference type="EMBL" id="OIO08741.1"/>
    </source>
</evidence>
<dbReference type="InterPro" id="IPR000740">
    <property type="entry name" value="GrpE"/>
</dbReference>
<name>A0A1J4TD43_9BACT</name>
<gene>
    <name evidence="3" type="primary">grpE</name>
    <name evidence="6" type="ORF">AUJ27_00075</name>
</gene>
<dbReference type="EMBL" id="MNUU01000003">
    <property type="protein sequence ID" value="OIO08741.1"/>
    <property type="molecule type" value="Genomic_DNA"/>
</dbReference>
<comment type="caution">
    <text evidence="6">The sequence shown here is derived from an EMBL/GenBank/DDBJ whole genome shotgun (WGS) entry which is preliminary data.</text>
</comment>
<dbReference type="Proteomes" id="UP000183192">
    <property type="component" value="Unassembled WGS sequence"/>
</dbReference>
<comment type="subunit">
    <text evidence="3">Homodimer.</text>
</comment>
<dbReference type="GO" id="GO:0051082">
    <property type="term" value="F:unfolded protein binding"/>
    <property type="evidence" value="ECO:0007669"/>
    <property type="project" value="TreeGrafter"/>
</dbReference>
<dbReference type="Pfam" id="PF01025">
    <property type="entry name" value="GrpE"/>
    <property type="match status" value="1"/>
</dbReference>
<protein>
    <recommendedName>
        <fullName evidence="3 4">Protein GrpE</fullName>
    </recommendedName>
    <alternativeName>
        <fullName evidence="3">HSP-70 cofactor</fullName>
    </alternativeName>
</protein>
<dbReference type="PRINTS" id="PR00773">
    <property type="entry name" value="GRPEPROTEIN"/>
</dbReference>
<sequence>MNEDKDKKDYKNRYLHYKNKYLRALADYQNLVKQTAREKEEFAKFAYEQIIMEILPVYDNLKISLNHIGEEEKKNGWLEGIKHVISQFKSVLEMAGVSEIKTSGEKFNPHTMEAVGQEETNDEKKDGMIARELSAGYKLKGKVIRAARVAVYKMKHE</sequence>
<dbReference type="GO" id="GO:0005737">
    <property type="term" value="C:cytoplasm"/>
    <property type="evidence" value="ECO:0007669"/>
    <property type="project" value="UniProtKB-SubCell"/>
</dbReference>
<keyword evidence="3 4" id="KW-0346">Stress response</keyword>
<dbReference type="GO" id="GO:0000774">
    <property type="term" value="F:adenyl-nucleotide exchange factor activity"/>
    <property type="evidence" value="ECO:0007669"/>
    <property type="project" value="InterPro"/>
</dbReference>
<dbReference type="PANTHER" id="PTHR21237:SF23">
    <property type="entry name" value="GRPE PROTEIN HOMOLOG, MITOCHONDRIAL"/>
    <property type="match status" value="1"/>
</dbReference>
<comment type="similarity">
    <text evidence="1 3 5">Belongs to the GrpE family.</text>
</comment>
<dbReference type="Gene3D" id="3.90.20.20">
    <property type="match status" value="1"/>
</dbReference>
<dbReference type="GO" id="GO:0006457">
    <property type="term" value="P:protein folding"/>
    <property type="evidence" value="ECO:0007669"/>
    <property type="project" value="InterPro"/>
</dbReference>
<evidence type="ECO:0000256" key="3">
    <source>
        <dbReference type="HAMAP-Rule" id="MF_01151"/>
    </source>
</evidence>
<dbReference type="SUPFAM" id="SSF58014">
    <property type="entry name" value="Coiled-coil domain of nucleotide exchange factor GrpE"/>
    <property type="match status" value="1"/>
</dbReference>
<dbReference type="SUPFAM" id="SSF51064">
    <property type="entry name" value="Head domain of nucleotide exchange factor GrpE"/>
    <property type="match status" value="1"/>
</dbReference>
<dbReference type="GO" id="GO:0042803">
    <property type="term" value="F:protein homodimerization activity"/>
    <property type="evidence" value="ECO:0007669"/>
    <property type="project" value="InterPro"/>
</dbReference>
<evidence type="ECO:0000256" key="1">
    <source>
        <dbReference type="ARBA" id="ARBA00009054"/>
    </source>
</evidence>
<evidence type="ECO:0000256" key="4">
    <source>
        <dbReference type="RuleBase" id="RU000639"/>
    </source>
</evidence>
<dbReference type="InterPro" id="IPR009012">
    <property type="entry name" value="GrpE_head"/>
</dbReference>
<reference evidence="6 7" key="1">
    <citation type="journal article" date="2016" name="Environ. Microbiol.">
        <title>Genomic resolution of a cold subsurface aquifer community provides metabolic insights for novel microbes adapted to high CO concentrations.</title>
        <authorList>
            <person name="Probst A.J."/>
            <person name="Castelle C.J."/>
            <person name="Singh A."/>
            <person name="Brown C.T."/>
            <person name="Anantharaman K."/>
            <person name="Sharon I."/>
            <person name="Hug L.A."/>
            <person name="Burstein D."/>
            <person name="Emerson J.B."/>
            <person name="Thomas B.C."/>
            <person name="Banfield J.F."/>
        </authorList>
    </citation>
    <scope>NUCLEOTIDE SEQUENCE [LARGE SCALE GENOMIC DNA]</scope>
    <source>
        <strain evidence="6">CG1_02_37_44</strain>
    </source>
</reference>
<comment type="subcellular location">
    <subcellularLocation>
        <location evidence="3">Cytoplasm</location>
    </subcellularLocation>
</comment>
<keyword evidence="3" id="KW-0963">Cytoplasm</keyword>
<evidence type="ECO:0000256" key="5">
    <source>
        <dbReference type="RuleBase" id="RU004478"/>
    </source>
</evidence>
<keyword evidence="2 3" id="KW-0143">Chaperone</keyword>
<dbReference type="AlphaFoldDB" id="A0A1J4TD43"/>
<dbReference type="STRING" id="1805146.AUJ27_00075"/>
<evidence type="ECO:0000313" key="7">
    <source>
        <dbReference type="Proteomes" id="UP000183192"/>
    </source>
</evidence>
<dbReference type="GO" id="GO:0051087">
    <property type="term" value="F:protein-folding chaperone binding"/>
    <property type="evidence" value="ECO:0007669"/>
    <property type="project" value="InterPro"/>
</dbReference>
<evidence type="ECO:0000256" key="2">
    <source>
        <dbReference type="ARBA" id="ARBA00023186"/>
    </source>
</evidence>
<proteinExistence type="inferred from homology"/>
<dbReference type="InterPro" id="IPR013805">
    <property type="entry name" value="GrpE_CC"/>
</dbReference>
<dbReference type="HAMAP" id="MF_01151">
    <property type="entry name" value="GrpE"/>
    <property type="match status" value="1"/>
</dbReference>
<dbReference type="Gene3D" id="2.30.22.10">
    <property type="entry name" value="Head domain of nucleotide exchange factor GrpE"/>
    <property type="match status" value="1"/>
</dbReference>
<accession>A0A1J4TD43</accession>